<dbReference type="EMBL" id="FQ790287">
    <property type="protein sequence ID" value="CCD47621.1"/>
    <property type="molecule type" value="Genomic_DNA"/>
</dbReference>
<feature type="region of interest" description="Disordered" evidence="1">
    <location>
        <begin position="480"/>
        <end position="622"/>
    </location>
</feature>
<organism evidence="2 3">
    <name type="scientific">Botryotinia fuckeliana (strain T4)</name>
    <name type="common">Noble rot fungus</name>
    <name type="synonym">Botrytis cinerea</name>
    <dbReference type="NCBI Taxonomy" id="999810"/>
    <lineage>
        <taxon>Eukaryota</taxon>
        <taxon>Fungi</taxon>
        <taxon>Dikarya</taxon>
        <taxon>Ascomycota</taxon>
        <taxon>Pezizomycotina</taxon>
        <taxon>Leotiomycetes</taxon>
        <taxon>Helotiales</taxon>
        <taxon>Sclerotiniaceae</taxon>
        <taxon>Botrytis</taxon>
    </lineage>
</organism>
<evidence type="ECO:0000313" key="2">
    <source>
        <dbReference type="EMBL" id="CCD47621.1"/>
    </source>
</evidence>
<proteinExistence type="predicted"/>
<dbReference type="Proteomes" id="UP000008177">
    <property type="component" value="Unplaced contigs"/>
</dbReference>
<dbReference type="AlphaFoldDB" id="G2Y4N1"/>
<reference evidence="3" key="1">
    <citation type="journal article" date="2011" name="PLoS Genet.">
        <title>Genomic analysis of the necrotrophic fungal pathogens Sclerotinia sclerotiorum and Botrytis cinerea.</title>
        <authorList>
            <person name="Amselem J."/>
            <person name="Cuomo C.A."/>
            <person name="van Kan J.A."/>
            <person name="Viaud M."/>
            <person name="Benito E.P."/>
            <person name="Couloux A."/>
            <person name="Coutinho P.M."/>
            <person name="de Vries R.P."/>
            <person name="Dyer P.S."/>
            <person name="Fillinger S."/>
            <person name="Fournier E."/>
            <person name="Gout L."/>
            <person name="Hahn M."/>
            <person name="Kohn L."/>
            <person name="Lapalu N."/>
            <person name="Plummer K.M."/>
            <person name="Pradier J.M."/>
            <person name="Quevillon E."/>
            <person name="Sharon A."/>
            <person name="Simon A."/>
            <person name="ten Have A."/>
            <person name="Tudzynski B."/>
            <person name="Tudzynski P."/>
            <person name="Wincker P."/>
            <person name="Andrew M."/>
            <person name="Anthouard V."/>
            <person name="Beever R.E."/>
            <person name="Beffa R."/>
            <person name="Benoit I."/>
            <person name="Bouzid O."/>
            <person name="Brault B."/>
            <person name="Chen Z."/>
            <person name="Choquer M."/>
            <person name="Collemare J."/>
            <person name="Cotton P."/>
            <person name="Danchin E.G."/>
            <person name="Da Silva C."/>
            <person name="Gautier A."/>
            <person name="Giraud C."/>
            <person name="Giraud T."/>
            <person name="Gonzalez C."/>
            <person name="Grossetete S."/>
            <person name="Guldener U."/>
            <person name="Henrissat B."/>
            <person name="Howlett B.J."/>
            <person name="Kodira C."/>
            <person name="Kretschmer M."/>
            <person name="Lappartient A."/>
            <person name="Leroch M."/>
            <person name="Levis C."/>
            <person name="Mauceli E."/>
            <person name="Neuveglise C."/>
            <person name="Oeser B."/>
            <person name="Pearson M."/>
            <person name="Poulain J."/>
            <person name="Poussereau N."/>
            <person name="Quesneville H."/>
            <person name="Rascle C."/>
            <person name="Schumacher J."/>
            <person name="Segurens B."/>
            <person name="Sexton A."/>
            <person name="Silva E."/>
            <person name="Sirven C."/>
            <person name="Soanes D.M."/>
            <person name="Talbot N.J."/>
            <person name="Templeton M."/>
            <person name="Yandava C."/>
            <person name="Yarden O."/>
            <person name="Zeng Q."/>
            <person name="Rollins J.A."/>
            <person name="Lebrun M.H."/>
            <person name="Dickman M."/>
        </authorList>
    </citation>
    <scope>NUCLEOTIDE SEQUENCE [LARGE SCALE GENOMIC DNA]</scope>
    <source>
        <strain evidence="3">T4</strain>
    </source>
</reference>
<dbReference type="InParanoid" id="G2Y4N1"/>
<gene>
    <name evidence="2" type="ORF">BofuT4_P036010.1</name>
</gene>
<name>G2Y4N1_BOTF4</name>
<protein>
    <submittedName>
        <fullName evidence="2">Uncharacterized protein</fullName>
    </submittedName>
</protein>
<feature type="compositionally biased region" description="Low complexity" evidence="1">
    <location>
        <begin position="502"/>
        <end position="517"/>
    </location>
</feature>
<feature type="region of interest" description="Disordered" evidence="1">
    <location>
        <begin position="299"/>
        <end position="330"/>
    </location>
</feature>
<evidence type="ECO:0000256" key="1">
    <source>
        <dbReference type="SAM" id="MobiDB-lite"/>
    </source>
</evidence>
<dbReference type="HOGENOM" id="CLU_534183_0_0_1"/>
<accession>G2Y4N1</accession>
<sequence length="622" mass="71845">MSRYQGKFAGSSNQNSSWAHWSDKDIGTIKRLVIEHPQKDWEELQKLLRDKRYQLTASCELPEIRAEVNTTWQKIADETVFDEQQWRNLCIERASKNPTRFRYDAICTKYFPGLPMKSLEIKYNELDYQKKNKYKQRIEDSQPEISSNTPPGGYSLNMIPEKNSEYVYATWLEGKERKLMNDDQYIYTYFLKHNFKNLRTTTIKKFVTVLKKKNAPVPSSIPAPPTLKDIWWNQENLDYLRNIGENELDSVFHGDWEKVNQYRFESLAYNHTMLLQKYAALRLGRVTAKVDVPVNLANLDQENQENQENQGKQGKQRKQRKQGKEEKQDKVFKRAHGLKNIVWDTANDNFALEYYTYCKGKGSRSDEGVDCGAFLKAHDFTDTLAMVYERGSKLYKRGTKQSEEEIDLRAGPPGQYLMDLEDWEFHKFLCDTSDNHPGEITDLMKNHMPRCANDPAEIYNLRLHFWNTTGHEHVEFPLKIHQSSTKPDSKLEKSSAKKSSAKKTTASGSGTSKPSSANASVVSDFDEGRWRPLHVTDQNPERRNRSRSRSAGPDPRRSTSLALRQGSQSSSDGRNGRSRSSSRRREPDQRDRRDGPSKSTTRKSAGKRPAIPSEGGDGKRKR</sequence>
<dbReference type="OrthoDB" id="3508533at2759"/>
<feature type="compositionally biased region" description="Basic and acidic residues" evidence="1">
    <location>
        <begin position="583"/>
        <end position="596"/>
    </location>
</feature>
<evidence type="ECO:0000313" key="3">
    <source>
        <dbReference type="Proteomes" id="UP000008177"/>
    </source>
</evidence>
<feature type="compositionally biased region" description="Low complexity" evidence="1">
    <location>
        <begin position="304"/>
        <end position="313"/>
    </location>
</feature>
<feature type="compositionally biased region" description="Low complexity" evidence="1">
    <location>
        <begin position="564"/>
        <end position="573"/>
    </location>
</feature>